<proteinExistence type="predicted"/>
<protein>
    <submittedName>
        <fullName evidence="2">Sulfur carrier protein adenylyltransferase ThiF</fullName>
    </submittedName>
</protein>
<sequence length="207" mass="22173">MNPLITGLAETLPPEQLAKIQQTAVGIAGLGGLGSNVAWHLVRSGFSHLVLADFDRVEASNLNRQVYFPDQLGLLKTEALAENLLKINPDLDLELWPILVTSDNVQSIFGQCTVWVEGFDQTPSKKMFVEEGLASGKKIICASGLAGWGDTDAIHTKHWGSGLSVVGDFCTTVAEDQPPLSPRVGVVAAKQANLVLSWVLDEGSDLL</sequence>
<reference evidence="2 3" key="1">
    <citation type="submission" date="2016-09" db="EMBL/GenBank/DDBJ databases">
        <title>Complete genome of Desulfosporosinus sp. OL.</title>
        <authorList>
            <person name="Mardanov A."/>
            <person name="Beletsky A."/>
            <person name="Panova A."/>
            <person name="Karnachuk O."/>
            <person name="Ravin N."/>
        </authorList>
    </citation>
    <scope>NUCLEOTIDE SEQUENCE [LARGE SCALE GENOMIC DNA]</scope>
    <source>
        <strain evidence="2 3">OL</strain>
    </source>
</reference>
<dbReference type="SUPFAM" id="SSF69572">
    <property type="entry name" value="Activating enzymes of the ubiquitin-like proteins"/>
    <property type="match status" value="1"/>
</dbReference>
<dbReference type="InterPro" id="IPR000594">
    <property type="entry name" value="ThiF_NAD_FAD-bd"/>
</dbReference>
<dbReference type="GO" id="GO:0061503">
    <property type="term" value="F:tRNA threonylcarbamoyladenosine dehydratase"/>
    <property type="evidence" value="ECO:0007669"/>
    <property type="project" value="TreeGrafter"/>
</dbReference>
<dbReference type="Gene3D" id="3.40.50.720">
    <property type="entry name" value="NAD(P)-binding Rossmann-like Domain"/>
    <property type="match status" value="1"/>
</dbReference>
<dbReference type="PANTHER" id="PTHR43267">
    <property type="entry name" value="TRNA THREONYLCARBAMOYLADENOSINE DEHYDRATASE"/>
    <property type="match status" value="1"/>
</dbReference>
<evidence type="ECO:0000313" key="2">
    <source>
        <dbReference type="EMBL" id="OLN32508.1"/>
    </source>
</evidence>
<dbReference type="GO" id="GO:0061504">
    <property type="term" value="P:cyclic threonylcarbamoyladenosine biosynthetic process"/>
    <property type="evidence" value="ECO:0007669"/>
    <property type="project" value="TreeGrafter"/>
</dbReference>
<dbReference type="Proteomes" id="UP000186102">
    <property type="component" value="Unassembled WGS sequence"/>
</dbReference>
<keyword evidence="2" id="KW-0548">Nucleotidyltransferase</keyword>
<accession>A0A1Q8QYQ6</accession>
<keyword evidence="3" id="KW-1185">Reference proteome</keyword>
<gene>
    <name evidence="2" type="ORF">DSOL_1544</name>
</gene>
<dbReference type="STRING" id="1888891.DSOL_1544"/>
<feature type="domain" description="THIF-type NAD/FAD binding fold" evidence="1">
    <location>
        <begin position="12"/>
        <end position="201"/>
    </location>
</feature>
<organism evidence="2 3">
    <name type="scientific">Desulfosporosinus metallidurans</name>
    <dbReference type="NCBI Taxonomy" id="1888891"/>
    <lineage>
        <taxon>Bacteria</taxon>
        <taxon>Bacillati</taxon>
        <taxon>Bacillota</taxon>
        <taxon>Clostridia</taxon>
        <taxon>Eubacteriales</taxon>
        <taxon>Desulfitobacteriaceae</taxon>
        <taxon>Desulfosporosinus</taxon>
    </lineage>
</organism>
<evidence type="ECO:0000313" key="3">
    <source>
        <dbReference type="Proteomes" id="UP000186102"/>
    </source>
</evidence>
<dbReference type="PANTHER" id="PTHR43267:SF3">
    <property type="entry name" value="THIF PROTEIN"/>
    <property type="match status" value="1"/>
</dbReference>
<evidence type="ECO:0000259" key="1">
    <source>
        <dbReference type="Pfam" id="PF00899"/>
    </source>
</evidence>
<name>A0A1Q8QYQ6_9FIRM</name>
<dbReference type="Pfam" id="PF00899">
    <property type="entry name" value="ThiF"/>
    <property type="match status" value="1"/>
</dbReference>
<dbReference type="InterPro" id="IPR045886">
    <property type="entry name" value="ThiF/MoeB/HesA"/>
</dbReference>
<dbReference type="OrthoDB" id="9804286at2"/>
<keyword evidence="2" id="KW-0808">Transferase</keyword>
<dbReference type="AlphaFoldDB" id="A0A1Q8QYQ6"/>
<comment type="caution">
    <text evidence="2">The sequence shown here is derived from an EMBL/GenBank/DDBJ whole genome shotgun (WGS) entry which is preliminary data.</text>
</comment>
<dbReference type="InterPro" id="IPR012729">
    <property type="entry name" value="ThiF_fam2"/>
</dbReference>
<dbReference type="EMBL" id="MLBF01000008">
    <property type="protein sequence ID" value="OLN32508.1"/>
    <property type="molecule type" value="Genomic_DNA"/>
</dbReference>
<dbReference type="InterPro" id="IPR035985">
    <property type="entry name" value="Ubiquitin-activating_enz"/>
</dbReference>
<dbReference type="GO" id="GO:0008641">
    <property type="term" value="F:ubiquitin-like modifier activating enzyme activity"/>
    <property type="evidence" value="ECO:0007669"/>
    <property type="project" value="InterPro"/>
</dbReference>
<dbReference type="NCBIfam" id="NF006395">
    <property type="entry name" value="PRK08644.1"/>
    <property type="match status" value="1"/>
</dbReference>
<dbReference type="NCBIfam" id="TIGR02354">
    <property type="entry name" value="thiF_fam2"/>
    <property type="match status" value="1"/>
</dbReference>
<dbReference type="RefSeq" id="WP_075364245.1">
    <property type="nucleotide sequence ID" value="NZ_MLBF01000008.1"/>
</dbReference>
<dbReference type="GO" id="GO:0016779">
    <property type="term" value="F:nucleotidyltransferase activity"/>
    <property type="evidence" value="ECO:0007669"/>
    <property type="project" value="UniProtKB-KW"/>
</dbReference>